<sequence>MLHPHFEYWLYIRVRPHFSLSLSLENVSRKYPEPVPPYKPIFKEIMEDEEKKIVGIDKLTKRLEKSEWLKFKPFAVATRRREEDGEQDCDQPSNTRIIHNNNNTLKNEFLDYKYGCDQFSFFQTGPTFVTDYERCKGTNLCFLCEKSKMELYNVPCGCRIWCISCGEELSDYVHQCIICNAEVEKLELLSLPSSSSDNRQSIVNEIPVKTQASKQRGKQRREIKMRMKMEEQKDENEDGEGGGAS</sequence>
<comment type="caution">
    <text evidence="1">The sequence shown here is derived from an EMBL/GenBank/DDBJ whole genome shotgun (WGS) entry which is preliminary data.</text>
</comment>
<organism evidence="1 2">
    <name type="scientific">Camellia lanceoleosa</name>
    <dbReference type="NCBI Taxonomy" id="1840588"/>
    <lineage>
        <taxon>Eukaryota</taxon>
        <taxon>Viridiplantae</taxon>
        <taxon>Streptophyta</taxon>
        <taxon>Embryophyta</taxon>
        <taxon>Tracheophyta</taxon>
        <taxon>Spermatophyta</taxon>
        <taxon>Magnoliopsida</taxon>
        <taxon>eudicotyledons</taxon>
        <taxon>Gunneridae</taxon>
        <taxon>Pentapetalae</taxon>
        <taxon>asterids</taxon>
        <taxon>Ericales</taxon>
        <taxon>Theaceae</taxon>
        <taxon>Camellia</taxon>
    </lineage>
</organism>
<protein>
    <submittedName>
        <fullName evidence="1">Uncharacterized protein</fullName>
    </submittedName>
</protein>
<dbReference type="EMBL" id="CM045763">
    <property type="protein sequence ID" value="KAI8021226.1"/>
    <property type="molecule type" value="Genomic_DNA"/>
</dbReference>
<reference evidence="1 2" key="1">
    <citation type="journal article" date="2022" name="Plant J.">
        <title>Chromosome-level genome of Camellia lanceoleosa provides a valuable resource for understanding genome evolution and self-incompatibility.</title>
        <authorList>
            <person name="Gong W."/>
            <person name="Xiao S."/>
            <person name="Wang L."/>
            <person name="Liao Z."/>
            <person name="Chang Y."/>
            <person name="Mo W."/>
            <person name="Hu G."/>
            <person name="Li W."/>
            <person name="Zhao G."/>
            <person name="Zhu H."/>
            <person name="Hu X."/>
            <person name="Ji K."/>
            <person name="Xiang X."/>
            <person name="Song Q."/>
            <person name="Yuan D."/>
            <person name="Jin S."/>
            <person name="Zhang L."/>
        </authorList>
    </citation>
    <scope>NUCLEOTIDE SEQUENCE [LARGE SCALE GENOMIC DNA]</scope>
    <source>
        <strain evidence="1">SQ_2022a</strain>
    </source>
</reference>
<gene>
    <name evidence="1" type="ORF">LOK49_LG03G01722</name>
</gene>
<dbReference type="Proteomes" id="UP001060215">
    <property type="component" value="Chromosome 6"/>
</dbReference>
<accession>A0ACC0I6N1</accession>
<name>A0ACC0I6N1_9ERIC</name>
<evidence type="ECO:0000313" key="2">
    <source>
        <dbReference type="Proteomes" id="UP001060215"/>
    </source>
</evidence>
<keyword evidence="2" id="KW-1185">Reference proteome</keyword>
<proteinExistence type="predicted"/>
<evidence type="ECO:0000313" key="1">
    <source>
        <dbReference type="EMBL" id="KAI8021226.1"/>
    </source>
</evidence>